<evidence type="ECO:0000313" key="1">
    <source>
        <dbReference type="EMBL" id="VVO18023.1"/>
    </source>
</evidence>
<gene>
    <name evidence="1" type="ORF">PS718_03981</name>
</gene>
<reference evidence="1 2" key="1">
    <citation type="submission" date="2019-09" db="EMBL/GenBank/DDBJ databases">
        <authorList>
            <person name="Chandra G."/>
            <person name="Truman W A."/>
        </authorList>
    </citation>
    <scope>NUCLEOTIDE SEQUENCE [LARGE SCALE GENOMIC DNA]</scope>
    <source>
        <strain evidence="1">PS718</strain>
    </source>
</reference>
<proteinExistence type="predicted"/>
<dbReference type="Proteomes" id="UP000325375">
    <property type="component" value="Unassembled WGS sequence"/>
</dbReference>
<protein>
    <submittedName>
        <fullName evidence="1">Uncharacterized protein</fullName>
    </submittedName>
</protein>
<evidence type="ECO:0000313" key="2">
    <source>
        <dbReference type="Proteomes" id="UP000325375"/>
    </source>
</evidence>
<name>A0A5E7DKU1_PSEFL</name>
<organism evidence="1 2">
    <name type="scientific">Pseudomonas fluorescens</name>
    <dbReference type="NCBI Taxonomy" id="294"/>
    <lineage>
        <taxon>Bacteria</taxon>
        <taxon>Pseudomonadati</taxon>
        <taxon>Pseudomonadota</taxon>
        <taxon>Gammaproteobacteria</taxon>
        <taxon>Pseudomonadales</taxon>
        <taxon>Pseudomonadaceae</taxon>
        <taxon>Pseudomonas</taxon>
    </lineage>
</organism>
<dbReference type="AlphaFoldDB" id="A0A5E7DKU1"/>
<dbReference type="EMBL" id="CABVHX010000020">
    <property type="protein sequence ID" value="VVO18023.1"/>
    <property type="molecule type" value="Genomic_DNA"/>
</dbReference>
<accession>A0A5E7DKU1</accession>
<sequence length="196" mass="20868">MRQCQGSRALGLTFGNGLVFRLVNRVNLRGAIGAFDFDVLRGEAGQVFGALRSLILPPDETAADDRDQQQQADDAQNGVGNAHRLFDTSQRMHVAALGIGAGGLVKLLNQSGLVHAEQLGIGANIAASEGVPRQLVESAGFKIAQGSHGEVELEGHFGQRPAIAFAGLAQGLTGVNAIRCYNFGMRRFHHCSDRYC</sequence>